<name>A0A3S3BH91_9NOCA</name>
<keyword evidence="2" id="KW-1185">Reference proteome</keyword>
<dbReference type="Proteomes" id="UP000283479">
    <property type="component" value="Unassembled WGS sequence"/>
</dbReference>
<comment type="caution">
    <text evidence="1">The sequence shown here is derived from an EMBL/GenBank/DDBJ whole genome shotgun (WGS) entry which is preliminary data.</text>
</comment>
<sequence length="158" mass="17481">MTNTLEASIEIAASPEAVWEIVSDLKRMGEWSPQCRKMLMSGEVREGATTFNINRKGLLVWTTRSKVIRFEPNEAIAFRIKENFTIWSFTLEPTSTGTRVVQRRETPNGTSKLSQTLVKTIFGGNDSFEAELIVGMNATLARIKNEAETASAGALGSH</sequence>
<dbReference type="InterPro" id="IPR023393">
    <property type="entry name" value="START-like_dom_sf"/>
</dbReference>
<dbReference type="Gene3D" id="3.30.530.20">
    <property type="match status" value="1"/>
</dbReference>
<evidence type="ECO:0000313" key="1">
    <source>
        <dbReference type="EMBL" id="RVW01231.1"/>
    </source>
</evidence>
<reference evidence="1 2" key="1">
    <citation type="submission" date="2018-11" db="EMBL/GenBank/DDBJ databases">
        <title>Rhodococcus spongicola sp. nov. and Rhodococcus xishaensis sp. nov. from marine sponges.</title>
        <authorList>
            <person name="Li L."/>
            <person name="Lin H.W."/>
        </authorList>
    </citation>
    <scope>NUCLEOTIDE SEQUENCE [LARGE SCALE GENOMIC DNA]</scope>
    <source>
        <strain evidence="1 2">LHW51113</strain>
    </source>
</reference>
<protein>
    <submittedName>
        <fullName evidence="1">SRPBCC family protein</fullName>
    </submittedName>
</protein>
<organism evidence="1 2">
    <name type="scientific">Rhodococcus xishaensis</name>
    <dbReference type="NCBI Taxonomy" id="2487364"/>
    <lineage>
        <taxon>Bacteria</taxon>
        <taxon>Bacillati</taxon>
        <taxon>Actinomycetota</taxon>
        <taxon>Actinomycetes</taxon>
        <taxon>Mycobacteriales</taxon>
        <taxon>Nocardiaceae</taxon>
        <taxon>Rhodococcus</taxon>
    </lineage>
</organism>
<proteinExistence type="predicted"/>
<dbReference type="OrthoDB" id="4618973at2"/>
<evidence type="ECO:0000313" key="2">
    <source>
        <dbReference type="Proteomes" id="UP000283479"/>
    </source>
</evidence>
<dbReference type="CDD" id="cd07812">
    <property type="entry name" value="SRPBCC"/>
    <property type="match status" value="1"/>
</dbReference>
<dbReference type="AlphaFoldDB" id="A0A3S3BH91"/>
<gene>
    <name evidence="1" type="ORF">EGT50_13385</name>
</gene>
<dbReference type="RefSeq" id="WP_127955122.1">
    <property type="nucleotide sequence ID" value="NZ_RKLO01000005.1"/>
</dbReference>
<dbReference type="InterPro" id="IPR019587">
    <property type="entry name" value="Polyketide_cyclase/dehydratase"/>
</dbReference>
<dbReference type="SUPFAM" id="SSF55961">
    <property type="entry name" value="Bet v1-like"/>
    <property type="match status" value="1"/>
</dbReference>
<dbReference type="EMBL" id="RKLO01000005">
    <property type="protein sequence ID" value="RVW01231.1"/>
    <property type="molecule type" value="Genomic_DNA"/>
</dbReference>
<accession>A0A3S3BH91</accession>
<dbReference type="Pfam" id="PF10604">
    <property type="entry name" value="Polyketide_cyc2"/>
    <property type="match status" value="1"/>
</dbReference>